<evidence type="ECO:0000256" key="4">
    <source>
        <dbReference type="ARBA" id="ARBA00023163"/>
    </source>
</evidence>
<dbReference type="Gene3D" id="3.40.190.290">
    <property type="match status" value="1"/>
</dbReference>
<sequence>MPLSPRVPELSALDVLLSVERLGSMGAAGREHGLSQQAVSARVRSAERQFGIKVFSRGASGVRPTSEGALILEWASHILATAEELASGVAALRGERQAGLTVAASMTIAEYLVPGWTVAMRRKYPNVVTNVRLLNSSEVTARVLSGEADLGFVEGPDIPAGLQVREIGRDHLVVVVPPEHEWVRRSPIPVSELAATPMIQRESGSGTRTTLENAVPQCVPPLLELTSCTAVKAAVVAGNAPAVLSSLAVAADLTDGRLASVQVEGLTLPRRLSAVWDPVRGVQGAARDFLDIALGAGAAAGVGAAAVGATAQPR</sequence>
<dbReference type="Proteomes" id="UP000028488">
    <property type="component" value="Chromosome"/>
</dbReference>
<dbReference type="SUPFAM" id="SSF46785">
    <property type="entry name" value="Winged helix' DNA-binding domain"/>
    <property type="match status" value="1"/>
</dbReference>
<evidence type="ECO:0000313" key="6">
    <source>
        <dbReference type="EMBL" id="AII04808.1"/>
    </source>
</evidence>
<comment type="similarity">
    <text evidence="1">Belongs to the LysR transcriptional regulatory family.</text>
</comment>
<keyword evidence="4" id="KW-0804">Transcription</keyword>
<dbReference type="Gene3D" id="1.10.10.10">
    <property type="entry name" value="Winged helix-like DNA-binding domain superfamily/Winged helix DNA-binding domain"/>
    <property type="match status" value="1"/>
</dbReference>
<organism evidence="6 7">
    <name type="scientific">Rhodococcus opacus</name>
    <name type="common">Nocardia opaca</name>
    <dbReference type="NCBI Taxonomy" id="37919"/>
    <lineage>
        <taxon>Bacteria</taxon>
        <taxon>Bacillati</taxon>
        <taxon>Actinomycetota</taxon>
        <taxon>Actinomycetes</taxon>
        <taxon>Mycobacteriales</taxon>
        <taxon>Nocardiaceae</taxon>
        <taxon>Rhodococcus</taxon>
    </lineage>
</organism>
<dbReference type="GO" id="GO:0003700">
    <property type="term" value="F:DNA-binding transcription factor activity"/>
    <property type="evidence" value="ECO:0007669"/>
    <property type="project" value="InterPro"/>
</dbReference>
<dbReference type="SUPFAM" id="SSF53850">
    <property type="entry name" value="Periplasmic binding protein-like II"/>
    <property type="match status" value="1"/>
</dbReference>
<name>A0A076EI97_RHOOP</name>
<evidence type="ECO:0000259" key="5">
    <source>
        <dbReference type="PROSITE" id="PS50931"/>
    </source>
</evidence>
<keyword evidence="2" id="KW-0805">Transcription regulation</keyword>
<dbReference type="InterPro" id="IPR036388">
    <property type="entry name" value="WH-like_DNA-bd_sf"/>
</dbReference>
<feature type="domain" description="HTH lysR-type" evidence="5">
    <location>
        <begin position="8"/>
        <end position="65"/>
    </location>
</feature>
<protein>
    <submittedName>
        <fullName evidence="6">LysR family transcriptional regulator</fullName>
    </submittedName>
</protein>
<dbReference type="AlphaFoldDB" id="A0A076EI97"/>
<dbReference type="eggNOG" id="COG0583">
    <property type="taxonomic scope" value="Bacteria"/>
</dbReference>
<dbReference type="EMBL" id="CP008947">
    <property type="protein sequence ID" value="AII04808.1"/>
    <property type="molecule type" value="Genomic_DNA"/>
</dbReference>
<dbReference type="PROSITE" id="PS50931">
    <property type="entry name" value="HTH_LYSR"/>
    <property type="match status" value="1"/>
</dbReference>
<dbReference type="Pfam" id="PF03466">
    <property type="entry name" value="LysR_substrate"/>
    <property type="match status" value="1"/>
</dbReference>
<dbReference type="InterPro" id="IPR000847">
    <property type="entry name" value="LysR_HTH_N"/>
</dbReference>
<evidence type="ECO:0000256" key="2">
    <source>
        <dbReference type="ARBA" id="ARBA00023015"/>
    </source>
</evidence>
<evidence type="ECO:0000256" key="3">
    <source>
        <dbReference type="ARBA" id="ARBA00023125"/>
    </source>
</evidence>
<keyword evidence="3" id="KW-0238">DNA-binding</keyword>
<reference evidence="6 7" key="1">
    <citation type="submission" date="2014-07" db="EMBL/GenBank/DDBJ databases">
        <title>Genome Sequence of Rhodococcus opacus Strain R7, a Biodegrader of Mono- and Polycyclic Aromatic Hydrocarbons.</title>
        <authorList>
            <person name="Di Gennaro P."/>
            <person name="Zampolli J."/>
            <person name="Presti I."/>
            <person name="Cappelletti M."/>
            <person name="D'Ursi P."/>
            <person name="Orro A."/>
            <person name="Mezzelani A."/>
            <person name="Milanesi L."/>
        </authorList>
    </citation>
    <scope>NUCLEOTIDE SEQUENCE [LARGE SCALE GENOMIC DNA]</scope>
    <source>
        <strain evidence="6 7">R7</strain>
    </source>
</reference>
<proteinExistence type="inferred from homology"/>
<dbReference type="PANTHER" id="PTHR30126:SF39">
    <property type="entry name" value="HTH-TYPE TRANSCRIPTIONAL REGULATOR CYSL"/>
    <property type="match status" value="1"/>
</dbReference>
<dbReference type="PANTHER" id="PTHR30126">
    <property type="entry name" value="HTH-TYPE TRANSCRIPTIONAL REGULATOR"/>
    <property type="match status" value="1"/>
</dbReference>
<accession>A0A076EI97</accession>
<dbReference type="RefSeq" id="WP_037244875.1">
    <property type="nucleotide sequence ID" value="NZ_CP008947.1"/>
</dbReference>
<gene>
    <name evidence="6" type="ORF">EP51_09425</name>
</gene>
<dbReference type="Pfam" id="PF00126">
    <property type="entry name" value="HTH_1"/>
    <property type="match status" value="1"/>
</dbReference>
<dbReference type="InterPro" id="IPR036390">
    <property type="entry name" value="WH_DNA-bd_sf"/>
</dbReference>
<evidence type="ECO:0000313" key="7">
    <source>
        <dbReference type="Proteomes" id="UP000028488"/>
    </source>
</evidence>
<dbReference type="GO" id="GO:0000976">
    <property type="term" value="F:transcription cis-regulatory region binding"/>
    <property type="evidence" value="ECO:0007669"/>
    <property type="project" value="TreeGrafter"/>
</dbReference>
<evidence type="ECO:0000256" key="1">
    <source>
        <dbReference type="ARBA" id="ARBA00009437"/>
    </source>
</evidence>
<dbReference type="InterPro" id="IPR005119">
    <property type="entry name" value="LysR_subst-bd"/>
</dbReference>